<organism evidence="1 2">
    <name type="scientific">Tigheibacillus halophilus</name>
    <dbReference type="NCBI Taxonomy" id="361280"/>
    <lineage>
        <taxon>Bacteria</taxon>
        <taxon>Bacillati</taxon>
        <taxon>Bacillota</taxon>
        <taxon>Bacilli</taxon>
        <taxon>Bacillales</taxon>
        <taxon>Bacillaceae</taxon>
        <taxon>Tigheibacillus</taxon>
    </lineage>
</organism>
<dbReference type="Pfam" id="PF04531">
    <property type="entry name" value="Phage_holin_1"/>
    <property type="match status" value="1"/>
</dbReference>
<proteinExistence type="predicted"/>
<dbReference type="Proteomes" id="UP001281447">
    <property type="component" value="Unassembled WGS sequence"/>
</dbReference>
<name>A0ABU5C647_9BACI</name>
<evidence type="ECO:0000313" key="2">
    <source>
        <dbReference type="Proteomes" id="UP001281447"/>
    </source>
</evidence>
<evidence type="ECO:0000313" key="1">
    <source>
        <dbReference type="EMBL" id="MDY0394806.1"/>
    </source>
</evidence>
<dbReference type="NCBIfam" id="TIGR01598">
    <property type="entry name" value="holin_phiLC3"/>
    <property type="match status" value="1"/>
</dbReference>
<reference evidence="1 2" key="1">
    <citation type="submission" date="2023-10" db="EMBL/GenBank/DDBJ databases">
        <title>Virgibacillus halophilus 5B73C genome.</title>
        <authorList>
            <person name="Miliotis G."/>
            <person name="Sengupta P."/>
            <person name="Hameed A."/>
            <person name="Chuvochina M."/>
            <person name="Mcdonagh F."/>
            <person name="Simpson A.C."/>
            <person name="Singh N.K."/>
            <person name="Rekha P.D."/>
            <person name="Raman K."/>
            <person name="Hugenholtz P."/>
            <person name="Venkateswaran K."/>
        </authorList>
    </citation>
    <scope>NUCLEOTIDE SEQUENCE [LARGE SCALE GENOMIC DNA]</scope>
    <source>
        <strain evidence="1 2">5B73C</strain>
    </source>
</reference>
<keyword evidence="2" id="KW-1185">Reference proteome</keyword>
<protein>
    <submittedName>
        <fullName evidence="1">Phage holin</fullName>
    </submittedName>
</protein>
<gene>
    <name evidence="1" type="ORF">RWE15_10470</name>
</gene>
<dbReference type="EMBL" id="JAWDIP010000003">
    <property type="protein sequence ID" value="MDY0394806.1"/>
    <property type="molecule type" value="Genomic_DNA"/>
</dbReference>
<dbReference type="RefSeq" id="WP_390354123.1">
    <property type="nucleotide sequence ID" value="NZ_JBHUIZ010000005.1"/>
</dbReference>
<dbReference type="InterPro" id="IPR006485">
    <property type="entry name" value="Phage-like_holin"/>
</dbReference>
<accession>A0ABU5C647</accession>
<comment type="caution">
    <text evidence="1">The sequence shown here is derived from an EMBL/GenBank/DDBJ whole genome shotgun (WGS) entry which is preliminary data.</text>
</comment>
<sequence length="91" mass="10009">MKINWKIRFKNPNFIAQFVLAIFVPILAYAGITAQDLTSWPIVGNLLLDAVSNPYVLVLVAVSIYNAVTDPTVDGVGDSTQALTYQKPKQK</sequence>